<comment type="caution">
    <text evidence="2">The sequence shown here is derived from an EMBL/GenBank/DDBJ whole genome shotgun (WGS) entry which is preliminary data.</text>
</comment>
<name>A0ABR9F137_9GAMM</name>
<evidence type="ECO:0000313" key="2">
    <source>
        <dbReference type="EMBL" id="MBE0400188.1"/>
    </source>
</evidence>
<reference evidence="2 3" key="1">
    <citation type="submission" date="2020-07" db="EMBL/GenBank/DDBJ databases">
        <title>Halophilic bacteria isolated from french cheeses.</title>
        <authorList>
            <person name="Kothe C.I."/>
            <person name="Farah-Kraiem B."/>
            <person name="Renault P."/>
            <person name="Dridi B."/>
        </authorList>
    </citation>
    <scope>NUCLEOTIDE SEQUENCE [LARGE SCALE GENOMIC DNA]</scope>
    <source>
        <strain evidence="2 3">FME1</strain>
    </source>
</reference>
<evidence type="ECO:0000313" key="3">
    <source>
        <dbReference type="Proteomes" id="UP001645039"/>
    </source>
</evidence>
<evidence type="ECO:0008006" key="4">
    <source>
        <dbReference type="Google" id="ProtNLM"/>
    </source>
</evidence>
<keyword evidence="1" id="KW-0472">Membrane</keyword>
<protein>
    <recommendedName>
        <fullName evidence="4">Superinfection exclusion protein B</fullName>
    </recommendedName>
</protein>
<dbReference type="RefSeq" id="WP_192524526.1">
    <property type="nucleotide sequence ID" value="NZ_CP189763.1"/>
</dbReference>
<evidence type="ECO:0000256" key="1">
    <source>
        <dbReference type="SAM" id="Phobius"/>
    </source>
</evidence>
<proteinExistence type="predicted"/>
<dbReference type="EMBL" id="RRZD01000007">
    <property type="protein sequence ID" value="MBE0400188.1"/>
    <property type="molecule type" value="Genomic_DNA"/>
</dbReference>
<dbReference type="Proteomes" id="UP001645039">
    <property type="component" value="Unassembled WGS sequence"/>
</dbReference>
<feature type="transmembrane region" description="Helical" evidence="1">
    <location>
        <begin position="60"/>
        <end position="80"/>
    </location>
</feature>
<sequence>MRTHKPLNLGGFVPEWAIRFFDSISSVTSAARALGTVLLVLLLWRPASKLFSNIGFPDDYIILFLTVGAFSVSYLVVRLLEIGCLKILSLQNDRKASLRKERDLANFKKKVRMTLPHLNPKELRVLRELVESEQRMDIREKEVSWLSKSGWITKIHQAPAAEFFFQLSPVVRPLFIEFEKNRFKGMVNQTISNLTEPQRNFLELFWQEPIIHGTRESQNSMPYKIYHAGLGLVTVLGLSKSEWREGGHLCERFALNNYAKSRLEDEVYGIPPVRIEVDLNLEYVEGPGSSGGGARGRI</sequence>
<accession>A0ABR9F137</accession>
<organism evidence="2 3">
    <name type="scientific">Halomonas casei</name>
    <dbReference type="NCBI Taxonomy" id="2742613"/>
    <lineage>
        <taxon>Bacteria</taxon>
        <taxon>Pseudomonadati</taxon>
        <taxon>Pseudomonadota</taxon>
        <taxon>Gammaproteobacteria</taxon>
        <taxon>Oceanospirillales</taxon>
        <taxon>Halomonadaceae</taxon>
        <taxon>Halomonas</taxon>
    </lineage>
</organism>
<keyword evidence="1" id="KW-0812">Transmembrane</keyword>
<feature type="transmembrane region" description="Helical" evidence="1">
    <location>
        <begin position="20"/>
        <end position="44"/>
    </location>
</feature>
<gene>
    <name evidence="2" type="ORF">EI168_08710</name>
</gene>
<keyword evidence="1" id="KW-1133">Transmembrane helix</keyword>
<keyword evidence="3" id="KW-1185">Reference proteome</keyword>